<dbReference type="OrthoDB" id="9812890at2"/>
<dbReference type="AlphaFoldDB" id="A0YET1"/>
<dbReference type="EMBL" id="AAVT01000007">
    <property type="protein sequence ID" value="EAW30526.1"/>
    <property type="molecule type" value="Genomic_DNA"/>
</dbReference>
<dbReference type="PANTHER" id="PTHR46229:SF4">
    <property type="entry name" value="ACID STRESS PROTEIN IBAG"/>
    <property type="match status" value="1"/>
</dbReference>
<dbReference type="PIRSF" id="PIRSF003113">
    <property type="entry name" value="BolA"/>
    <property type="match status" value="1"/>
</dbReference>
<dbReference type="InterPro" id="IPR036065">
    <property type="entry name" value="BolA-like_sf"/>
</dbReference>
<dbReference type="Proteomes" id="UP000004931">
    <property type="component" value="Unassembled WGS sequence"/>
</dbReference>
<evidence type="ECO:0000313" key="4">
    <source>
        <dbReference type="Proteomes" id="UP000004931"/>
    </source>
</evidence>
<comment type="similarity">
    <text evidence="1 2">Belongs to the BolA/IbaG family.</text>
</comment>
<name>A0YET1_9GAMM</name>
<evidence type="ECO:0000256" key="2">
    <source>
        <dbReference type="RuleBase" id="RU003860"/>
    </source>
</evidence>
<dbReference type="InterPro" id="IPR050961">
    <property type="entry name" value="BolA/IbaG_stress_morph_reg"/>
</dbReference>
<sequence length="78" mass="8663">MQPDQVKKILQLQLPDCDIEVAGEGSHIDVTVVGDVFEGLNAVKKQQLVYAGLNPLIADGSIHAVNMKTYTRTEWQQR</sequence>
<evidence type="ECO:0000313" key="3">
    <source>
        <dbReference type="EMBL" id="EAW30526.1"/>
    </source>
</evidence>
<comment type="caution">
    <text evidence="3">The sequence shown here is derived from an EMBL/GenBank/DDBJ whole genome shotgun (WGS) entry which is preliminary data.</text>
</comment>
<dbReference type="STRING" id="247633.GP2143_00267"/>
<dbReference type="SUPFAM" id="SSF82657">
    <property type="entry name" value="BolA-like"/>
    <property type="match status" value="1"/>
</dbReference>
<keyword evidence="4" id="KW-1185">Reference proteome</keyword>
<evidence type="ECO:0000256" key="1">
    <source>
        <dbReference type="ARBA" id="ARBA00005578"/>
    </source>
</evidence>
<organism evidence="3 4">
    <name type="scientific">marine gamma proteobacterium HTCC2143</name>
    <dbReference type="NCBI Taxonomy" id="247633"/>
    <lineage>
        <taxon>Bacteria</taxon>
        <taxon>Pseudomonadati</taxon>
        <taxon>Pseudomonadota</taxon>
        <taxon>Gammaproteobacteria</taxon>
        <taxon>Cellvibrionales</taxon>
        <taxon>Spongiibacteraceae</taxon>
        <taxon>BD1-7 clade</taxon>
    </lineage>
</organism>
<dbReference type="eggNOG" id="COG5007">
    <property type="taxonomic scope" value="Bacteria"/>
</dbReference>
<reference evidence="3 4" key="1">
    <citation type="journal article" date="2010" name="J. Bacteriol.">
        <title>Genome sequence of the oligotrophic marine Gammaproteobacterium HTCC2143, isolated from the Oregon Coast.</title>
        <authorList>
            <person name="Oh H.M."/>
            <person name="Kang I."/>
            <person name="Ferriera S."/>
            <person name="Giovannoni S.J."/>
            <person name="Cho J.C."/>
        </authorList>
    </citation>
    <scope>NUCLEOTIDE SEQUENCE [LARGE SCALE GENOMIC DNA]</scope>
    <source>
        <strain evidence="3 4">HTCC2143</strain>
    </source>
</reference>
<gene>
    <name evidence="3" type="ORF">GP2143_00267</name>
</gene>
<protein>
    <submittedName>
        <fullName evidence="3">Predicted transcriptional regulator, BolA superfamily protein</fullName>
    </submittedName>
</protein>
<accession>A0YET1</accession>
<dbReference type="InterPro" id="IPR002634">
    <property type="entry name" value="BolA"/>
</dbReference>
<dbReference type="Gene3D" id="3.30.300.90">
    <property type="entry name" value="BolA-like"/>
    <property type="match status" value="1"/>
</dbReference>
<dbReference type="PANTHER" id="PTHR46229">
    <property type="entry name" value="BOLA TRANSCRIPTION REGULATOR"/>
    <property type="match status" value="1"/>
</dbReference>
<proteinExistence type="inferred from homology"/>
<dbReference type="Pfam" id="PF01722">
    <property type="entry name" value="BolA"/>
    <property type="match status" value="1"/>
</dbReference>